<dbReference type="Pfam" id="PF01416">
    <property type="entry name" value="PseudoU_synth_1"/>
    <property type="match status" value="1"/>
</dbReference>
<dbReference type="InterPro" id="IPR020097">
    <property type="entry name" value="PsdUridine_synth_TruA_a/b_dom"/>
</dbReference>
<evidence type="ECO:0000256" key="3">
    <source>
        <dbReference type="SAM" id="MobiDB-lite"/>
    </source>
</evidence>
<dbReference type="EMBL" id="CP111020">
    <property type="protein sequence ID" value="WAR14982.1"/>
    <property type="molecule type" value="Genomic_DNA"/>
</dbReference>
<accession>A0ABY7F1M0</accession>
<evidence type="ECO:0000256" key="2">
    <source>
        <dbReference type="RuleBase" id="RU003792"/>
    </source>
</evidence>
<dbReference type="EC" id="5.4.99.12" evidence="2"/>
<reference evidence="5" key="1">
    <citation type="submission" date="2022-11" db="EMBL/GenBank/DDBJ databases">
        <title>Centuries of genome instability and evolution in soft-shell clam transmissible cancer (bioRxiv).</title>
        <authorList>
            <person name="Hart S.F.M."/>
            <person name="Yonemitsu M.A."/>
            <person name="Giersch R.M."/>
            <person name="Beal B.F."/>
            <person name="Arriagada G."/>
            <person name="Davis B.W."/>
            <person name="Ostrander E.A."/>
            <person name="Goff S.P."/>
            <person name="Metzger M.J."/>
        </authorList>
    </citation>
    <scope>NUCLEOTIDE SEQUENCE</scope>
    <source>
        <strain evidence="5">MELC-2E11</strain>
        <tissue evidence="5">Siphon/mantle</tissue>
    </source>
</reference>
<feature type="non-terminal residue" evidence="5">
    <location>
        <position position="313"/>
    </location>
</feature>
<protein>
    <recommendedName>
        <fullName evidence="2">tRNA pseudouridine synthase</fullName>
        <ecNumber evidence="2">5.4.99.12</ecNumber>
    </recommendedName>
</protein>
<feature type="compositionally biased region" description="Acidic residues" evidence="3">
    <location>
        <begin position="281"/>
        <end position="292"/>
    </location>
</feature>
<organism evidence="5 6">
    <name type="scientific">Mya arenaria</name>
    <name type="common">Soft-shell clam</name>
    <dbReference type="NCBI Taxonomy" id="6604"/>
    <lineage>
        <taxon>Eukaryota</taxon>
        <taxon>Metazoa</taxon>
        <taxon>Spiralia</taxon>
        <taxon>Lophotrochozoa</taxon>
        <taxon>Mollusca</taxon>
        <taxon>Bivalvia</taxon>
        <taxon>Autobranchia</taxon>
        <taxon>Heteroconchia</taxon>
        <taxon>Euheterodonta</taxon>
        <taxon>Imparidentia</taxon>
        <taxon>Neoheterodontei</taxon>
        <taxon>Myida</taxon>
        <taxon>Myoidea</taxon>
        <taxon>Myidae</taxon>
        <taxon>Mya</taxon>
    </lineage>
</organism>
<comment type="similarity">
    <text evidence="2">Belongs to the tRNA pseudouridine synthase TruA family.</text>
</comment>
<proteinExistence type="inferred from homology"/>
<dbReference type="Gene3D" id="3.30.70.580">
    <property type="entry name" value="Pseudouridine synthase I, catalytic domain, N-terminal subdomain"/>
    <property type="match status" value="1"/>
</dbReference>
<evidence type="ECO:0000313" key="5">
    <source>
        <dbReference type="EMBL" id="WAR14982.1"/>
    </source>
</evidence>
<dbReference type="InterPro" id="IPR001406">
    <property type="entry name" value="PsdUridine_synth_TruA"/>
</dbReference>
<comment type="catalytic activity">
    <reaction evidence="2">
        <text>uridine(38/39/40) in tRNA = pseudouridine(38/39/40) in tRNA</text>
        <dbReference type="Rhea" id="RHEA:22376"/>
        <dbReference type="Rhea" id="RHEA-COMP:10085"/>
        <dbReference type="Rhea" id="RHEA-COMP:10087"/>
        <dbReference type="ChEBI" id="CHEBI:65314"/>
        <dbReference type="ChEBI" id="CHEBI:65315"/>
        <dbReference type="EC" id="5.4.99.12"/>
    </reaction>
</comment>
<keyword evidence="6" id="KW-1185">Reference proteome</keyword>
<dbReference type="PANTHER" id="PTHR11142:SF5">
    <property type="entry name" value="TRNA PSEUDOURIDINE(38_39) SYNTHASE"/>
    <property type="match status" value="1"/>
</dbReference>
<feature type="region of interest" description="Disordered" evidence="3">
    <location>
        <begin position="278"/>
        <end position="299"/>
    </location>
</feature>
<dbReference type="PANTHER" id="PTHR11142">
    <property type="entry name" value="PSEUDOURIDYLATE SYNTHASE"/>
    <property type="match status" value="1"/>
</dbReference>
<name>A0ABY7F1M0_MYAAR</name>
<sequence length="313" mass="36355">RIPNKVISSWPAWKEGRQLDLPHELTNGHEPDLQEPMELSPLSAQYGSTNGNKENEGLDMELMSRIRQLETHVKVLQRAVKEENSVAPHMPRMAMKRKKKFRPIDFNKYTIRHVALEVMYLGHDYTGYAGTEELEHTVERELFEALIKCKLIESKESVRYSRCGRADKGVSAFGQLMEEAGKKLIGEYDFRNFSKFNVKDGITNYVRKIMEVEVKTLDETDDGFTMCELTIVARAFLWHQIRSIFSVLLVGKGKESVEVLTLDEMIASHESRKQRWRENAEIEVQDDSSEEEITSRKRYDTDQIDREYLTTNT</sequence>
<evidence type="ECO:0000259" key="4">
    <source>
        <dbReference type="Pfam" id="PF01416"/>
    </source>
</evidence>
<dbReference type="Proteomes" id="UP001164746">
    <property type="component" value="Chromosome 9"/>
</dbReference>
<feature type="domain" description="Pseudouridine synthase I TruA alpha/beta" evidence="4">
    <location>
        <begin position="182"/>
        <end position="272"/>
    </location>
</feature>
<dbReference type="InterPro" id="IPR020094">
    <property type="entry name" value="TruA/RsuA/RluB/E/F_N"/>
</dbReference>
<keyword evidence="2" id="KW-0819">tRNA processing</keyword>
<gene>
    <name evidence="5" type="ORF">MAR_005087</name>
</gene>
<keyword evidence="1 2" id="KW-0413">Isomerase</keyword>
<feature type="non-terminal residue" evidence="5">
    <location>
        <position position="1"/>
    </location>
</feature>
<evidence type="ECO:0000256" key="1">
    <source>
        <dbReference type="ARBA" id="ARBA00023235"/>
    </source>
</evidence>
<dbReference type="SUPFAM" id="SSF55120">
    <property type="entry name" value="Pseudouridine synthase"/>
    <property type="match status" value="1"/>
</dbReference>
<dbReference type="InterPro" id="IPR020103">
    <property type="entry name" value="PsdUridine_synth_cat_dom_sf"/>
</dbReference>
<evidence type="ECO:0000313" key="6">
    <source>
        <dbReference type="Proteomes" id="UP001164746"/>
    </source>
</evidence>